<comment type="caution">
    <text evidence="2">The sequence shown here is derived from an EMBL/GenBank/DDBJ whole genome shotgun (WGS) entry which is preliminary data.</text>
</comment>
<evidence type="ECO:0000313" key="2">
    <source>
        <dbReference type="EMBL" id="MBG6089834.1"/>
    </source>
</evidence>
<accession>A0A931DEW4</accession>
<dbReference type="Proteomes" id="UP000614047">
    <property type="component" value="Unassembled WGS sequence"/>
</dbReference>
<dbReference type="AlphaFoldDB" id="A0A931DEW4"/>
<dbReference type="EMBL" id="JADOUA010000001">
    <property type="protein sequence ID" value="MBG6089834.1"/>
    <property type="molecule type" value="Genomic_DNA"/>
</dbReference>
<feature type="domain" description="DUF397" evidence="1">
    <location>
        <begin position="12"/>
        <end position="63"/>
    </location>
</feature>
<dbReference type="RefSeq" id="WP_197012378.1">
    <property type="nucleotide sequence ID" value="NZ_BAABES010000010.1"/>
</dbReference>
<dbReference type="Pfam" id="PF04149">
    <property type="entry name" value="DUF397"/>
    <property type="match status" value="1"/>
</dbReference>
<evidence type="ECO:0000259" key="1">
    <source>
        <dbReference type="Pfam" id="PF04149"/>
    </source>
</evidence>
<evidence type="ECO:0000313" key="3">
    <source>
        <dbReference type="Proteomes" id="UP000614047"/>
    </source>
</evidence>
<sequence length="70" mass="7746">MDVRTVELLRNATFRKSDKSGDIGCVEVAFLEDTAGVRDTYDRGGPILAFKASEWIQFTTAVKNGDHDLP</sequence>
<protein>
    <recommendedName>
        <fullName evidence="1">DUF397 domain-containing protein</fullName>
    </recommendedName>
</protein>
<keyword evidence="3" id="KW-1185">Reference proteome</keyword>
<gene>
    <name evidence="2" type="ORF">IW256_003947</name>
</gene>
<proteinExistence type="predicted"/>
<name>A0A931DEW4_9ACTN</name>
<dbReference type="InterPro" id="IPR007278">
    <property type="entry name" value="DUF397"/>
</dbReference>
<reference evidence="2" key="1">
    <citation type="submission" date="2020-11" db="EMBL/GenBank/DDBJ databases">
        <title>Sequencing the genomes of 1000 actinobacteria strains.</title>
        <authorList>
            <person name="Klenk H.-P."/>
        </authorList>
    </citation>
    <scope>NUCLEOTIDE SEQUENCE</scope>
    <source>
        <strain evidence="2">DSM 43175</strain>
    </source>
</reference>
<organism evidence="2 3">
    <name type="scientific">Actinomadura viridis</name>
    <dbReference type="NCBI Taxonomy" id="58110"/>
    <lineage>
        <taxon>Bacteria</taxon>
        <taxon>Bacillati</taxon>
        <taxon>Actinomycetota</taxon>
        <taxon>Actinomycetes</taxon>
        <taxon>Streptosporangiales</taxon>
        <taxon>Thermomonosporaceae</taxon>
        <taxon>Actinomadura</taxon>
    </lineage>
</organism>